<dbReference type="Pfam" id="PF25871">
    <property type="entry name" value="HTH_76"/>
    <property type="match status" value="1"/>
</dbReference>
<feature type="domain" description="Peroxisomal membrane protein PEX14-like KPWE" evidence="2">
    <location>
        <begin position="122"/>
        <end position="169"/>
    </location>
</feature>
<comment type="caution">
    <text evidence="4">The sequence shown here is derived from an EMBL/GenBank/DDBJ whole genome shotgun (WGS) entry which is preliminary data.</text>
</comment>
<proteinExistence type="predicted"/>
<dbReference type="InterPro" id="IPR058841">
    <property type="entry name" value="HTH_76"/>
</dbReference>
<dbReference type="AlphaFoldDB" id="A0A9P4MNR9"/>
<evidence type="ECO:0000313" key="5">
    <source>
        <dbReference type="Proteomes" id="UP000799439"/>
    </source>
</evidence>
<evidence type="ECO:0000256" key="1">
    <source>
        <dbReference type="SAM" id="MobiDB-lite"/>
    </source>
</evidence>
<evidence type="ECO:0000313" key="4">
    <source>
        <dbReference type="EMBL" id="KAF2156479.1"/>
    </source>
</evidence>
<accession>A0A9P4MNR9</accession>
<dbReference type="OrthoDB" id="9936937at2759"/>
<feature type="region of interest" description="Disordered" evidence="1">
    <location>
        <begin position="142"/>
        <end position="179"/>
    </location>
</feature>
<organism evidence="4 5">
    <name type="scientific">Myriangium duriaei CBS 260.36</name>
    <dbReference type="NCBI Taxonomy" id="1168546"/>
    <lineage>
        <taxon>Eukaryota</taxon>
        <taxon>Fungi</taxon>
        <taxon>Dikarya</taxon>
        <taxon>Ascomycota</taxon>
        <taxon>Pezizomycotina</taxon>
        <taxon>Dothideomycetes</taxon>
        <taxon>Dothideomycetidae</taxon>
        <taxon>Myriangiales</taxon>
        <taxon>Myriangiaceae</taxon>
        <taxon>Myriangium</taxon>
    </lineage>
</organism>
<keyword evidence="5" id="KW-1185">Reference proteome</keyword>
<evidence type="ECO:0000259" key="3">
    <source>
        <dbReference type="Pfam" id="PF25871"/>
    </source>
</evidence>
<evidence type="ECO:0000259" key="2">
    <source>
        <dbReference type="Pfam" id="PF17733"/>
    </source>
</evidence>
<dbReference type="PANTHER" id="PTHR36855">
    <property type="entry name" value="CHROMOSOME 10, WHOLE GENOME SHOTGUN SEQUENCE"/>
    <property type="match status" value="1"/>
</dbReference>
<sequence>MATETAQPDDIFARVDSYDWDNDQEFQGGLQAILGSASSPEQVAHLTLRARCFYYSRKFGTKIDFDGYQAWRNQQHGSEARANTVSQPHVEQHVELPVHAEAATATATAGADSAPSALGNAPTPATFAEICQLIAEGKPIPGIKEIPDTVLEGQTSTSNVARRKKPWEKDVDPSAAAGE</sequence>
<dbReference type="PANTHER" id="PTHR36855:SF1">
    <property type="entry name" value="PEROXISOME MEMBRANE ANCHOR PROTEIN PEX14P N-TERMINAL DOMAIN-CONTAINING PROTEIN"/>
    <property type="match status" value="1"/>
</dbReference>
<feature type="domain" description="PEX14-like helix-turn-helix" evidence="3">
    <location>
        <begin position="9"/>
        <end position="75"/>
    </location>
</feature>
<dbReference type="Pfam" id="PF17733">
    <property type="entry name" value="KPWE_dom"/>
    <property type="match status" value="1"/>
</dbReference>
<dbReference type="InterPro" id="IPR040554">
    <property type="entry name" value="KPWE_PEX14_dom"/>
</dbReference>
<name>A0A9P4MNR9_9PEZI</name>
<reference evidence="4" key="1">
    <citation type="journal article" date="2020" name="Stud. Mycol.">
        <title>101 Dothideomycetes genomes: a test case for predicting lifestyles and emergence of pathogens.</title>
        <authorList>
            <person name="Haridas S."/>
            <person name="Albert R."/>
            <person name="Binder M."/>
            <person name="Bloem J."/>
            <person name="Labutti K."/>
            <person name="Salamov A."/>
            <person name="Andreopoulos B."/>
            <person name="Baker S."/>
            <person name="Barry K."/>
            <person name="Bills G."/>
            <person name="Bluhm B."/>
            <person name="Cannon C."/>
            <person name="Castanera R."/>
            <person name="Culley D."/>
            <person name="Daum C."/>
            <person name="Ezra D."/>
            <person name="Gonzalez J."/>
            <person name="Henrissat B."/>
            <person name="Kuo A."/>
            <person name="Liang C."/>
            <person name="Lipzen A."/>
            <person name="Lutzoni F."/>
            <person name="Magnuson J."/>
            <person name="Mondo S."/>
            <person name="Nolan M."/>
            <person name="Ohm R."/>
            <person name="Pangilinan J."/>
            <person name="Park H.-J."/>
            <person name="Ramirez L."/>
            <person name="Alfaro M."/>
            <person name="Sun H."/>
            <person name="Tritt A."/>
            <person name="Yoshinaga Y."/>
            <person name="Zwiers L.-H."/>
            <person name="Turgeon B."/>
            <person name="Goodwin S."/>
            <person name="Spatafora J."/>
            <person name="Crous P."/>
            <person name="Grigoriev I."/>
        </authorList>
    </citation>
    <scope>NUCLEOTIDE SEQUENCE</scope>
    <source>
        <strain evidence="4">CBS 260.36</strain>
    </source>
</reference>
<dbReference type="EMBL" id="ML996082">
    <property type="protein sequence ID" value="KAF2156479.1"/>
    <property type="molecule type" value="Genomic_DNA"/>
</dbReference>
<gene>
    <name evidence="4" type="ORF">K461DRAFT_291393</name>
</gene>
<protein>
    <submittedName>
        <fullName evidence="4">Uncharacterized protein</fullName>
    </submittedName>
</protein>
<dbReference type="Proteomes" id="UP000799439">
    <property type="component" value="Unassembled WGS sequence"/>
</dbReference>